<evidence type="ECO:0000313" key="1">
    <source>
        <dbReference type="EMBL" id="NEV67848.1"/>
    </source>
</evidence>
<dbReference type="EMBL" id="JTHE02000003">
    <property type="protein sequence ID" value="NEV67848.1"/>
    <property type="molecule type" value="Genomic_DNA"/>
</dbReference>
<sequence length="152" mass="16968">MTSNAILDAAPELTASAYVVVGVATCFRRVDDELESLKVLEPIPSAYLASLLQGIPTAYEWVMATTLQDLQSDQFMEQASLTDVRLCENYRDRVIAAARTYQGHPEAQSLIALGTQRTDLNHSTEKKRVLNFKNIVKAEDNVRQHAHTHKVL</sequence>
<reference evidence="1" key="1">
    <citation type="submission" date="2014-11" db="EMBL/GenBank/DDBJ databases">
        <authorList>
            <person name="Malar M.C."/>
            <person name="Sen D."/>
            <person name="Tripathy S."/>
        </authorList>
    </citation>
    <scope>NUCLEOTIDE SEQUENCE</scope>
    <source>
        <strain evidence="1">BDU141951</strain>
    </source>
</reference>
<accession>A0A0C1UQB6</accession>
<reference evidence="1" key="3">
    <citation type="submission" date="2020-02" db="EMBL/GenBank/DDBJ databases">
        <authorList>
            <person name="Sarangi A.N."/>
            <person name="Ghosh S."/>
            <person name="Mukherjee M."/>
            <person name="Tripathy S."/>
        </authorList>
    </citation>
    <scope>NUCLEOTIDE SEQUENCE</scope>
    <source>
        <strain evidence="1">BDU141951</strain>
    </source>
</reference>
<comment type="caution">
    <text evidence="1">The sequence shown here is derived from an EMBL/GenBank/DDBJ whole genome shotgun (WGS) entry which is preliminary data.</text>
</comment>
<reference evidence="1" key="2">
    <citation type="journal article" date="2015" name="Genome Announc.">
        <title>Draft Genome Sequence of Filamentous Marine Cyanobacterium Lyngbya confervoides Strain BDU141951.</title>
        <authorList>
            <person name="Chandrababunaidu M.M."/>
            <person name="Sen D."/>
            <person name="Tripathy S."/>
        </authorList>
    </citation>
    <scope>NUCLEOTIDE SEQUENCE</scope>
    <source>
        <strain evidence="1">BDU141951</strain>
    </source>
</reference>
<dbReference type="AlphaFoldDB" id="A0A0C1UQB6"/>
<protein>
    <submittedName>
        <fullName evidence="1">Uncharacterized protein</fullName>
    </submittedName>
</protein>
<organism evidence="1">
    <name type="scientific">Lyngbya confervoides BDU141951</name>
    <dbReference type="NCBI Taxonomy" id="1574623"/>
    <lineage>
        <taxon>Bacteria</taxon>
        <taxon>Bacillati</taxon>
        <taxon>Cyanobacteriota</taxon>
        <taxon>Cyanophyceae</taxon>
        <taxon>Oscillatoriophycideae</taxon>
        <taxon>Oscillatoriales</taxon>
        <taxon>Microcoleaceae</taxon>
        <taxon>Lyngbya</taxon>
    </lineage>
</organism>
<gene>
    <name evidence="1" type="ORF">QQ91_012050</name>
</gene>
<name>A0A0C1UQB6_9CYAN</name>
<proteinExistence type="predicted"/>